<dbReference type="OrthoDB" id="9811959at2"/>
<gene>
    <name evidence="1" type="ORF">FSB76_15645</name>
</gene>
<dbReference type="Proteomes" id="UP000321362">
    <property type="component" value="Chromosome"/>
</dbReference>
<dbReference type="Pfam" id="PF05635">
    <property type="entry name" value="23S_rRNA_IVP"/>
    <property type="match status" value="1"/>
</dbReference>
<dbReference type="PANTHER" id="PTHR38471:SF2">
    <property type="entry name" value="FOUR HELIX BUNDLE PROTEIN"/>
    <property type="match status" value="1"/>
</dbReference>
<protein>
    <submittedName>
        <fullName evidence="1">Four helix bundle protein</fullName>
    </submittedName>
</protein>
<dbReference type="NCBIfam" id="TIGR02436">
    <property type="entry name" value="four helix bundle protein"/>
    <property type="match status" value="1"/>
</dbReference>
<name>A0A5B8W079_9SPHI</name>
<keyword evidence="2" id="KW-1185">Reference proteome</keyword>
<dbReference type="Gene3D" id="1.20.1440.60">
    <property type="entry name" value="23S rRNA-intervening sequence"/>
    <property type="match status" value="1"/>
</dbReference>
<evidence type="ECO:0000313" key="2">
    <source>
        <dbReference type="Proteomes" id="UP000321362"/>
    </source>
</evidence>
<organism evidence="1 2">
    <name type="scientific">Mucilaginibacter ginsenosidivorax</name>
    <dbReference type="NCBI Taxonomy" id="862126"/>
    <lineage>
        <taxon>Bacteria</taxon>
        <taxon>Pseudomonadati</taxon>
        <taxon>Bacteroidota</taxon>
        <taxon>Sphingobacteriia</taxon>
        <taxon>Sphingobacteriales</taxon>
        <taxon>Sphingobacteriaceae</taxon>
        <taxon>Mucilaginibacter</taxon>
    </lineage>
</organism>
<evidence type="ECO:0000313" key="1">
    <source>
        <dbReference type="EMBL" id="QEC77307.1"/>
    </source>
</evidence>
<dbReference type="KEGG" id="mgk:FSB76_15645"/>
<sequence length="122" mass="14392">MQSDYKKYIELNVWIEARKLVSEVYSATRSFPKEEQFGLSNQMRRCSVSIPSNIAEGCGRNHKKDSLQFFYIARGSLYELETQLFLSNDLNFIEKLQLDKYLSQLEIVRKLLNGFIRYFSSE</sequence>
<proteinExistence type="predicted"/>
<reference evidence="1 2" key="1">
    <citation type="journal article" date="2013" name="J. Microbiol.">
        <title>Mucilaginibacter ginsenosidivorax sp. nov., with ginsenoside converting activity isolated from sediment.</title>
        <authorList>
            <person name="Kim J.K."/>
            <person name="Choi T.E."/>
            <person name="Liu Q.M."/>
            <person name="Park H.Y."/>
            <person name="Yi T.H."/>
            <person name="Yoon M.H."/>
            <person name="Kim S.C."/>
            <person name="Im W.T."/>
        </authorList>
    </citation>
    <scope>NUCLEOTIDE SEQUENCE [LARGE SCALE GENOMIC DNA]</scope>
    <source>
        <strain evidence="1 2">KHI28</strain>
    </source>
</reference>
<dbReference type="SUPFAM" id="SSF158446">
    <property type="entry name" value="IVS-encoded protein-like"/>
    <property type="match status" value="1"/>
</dbReference>
<dbReference type="InterPro" id="IPR036583">
    <property type="entry name" value="23S_rRNA_IVS_sf"/>
</dbReference>
<dbReference type="AlphaFoldDB" id="A0A5B8W079"/>
<accession>A0A5B8W079</accession>
<dbReference type="RefSeq" id="WP_147054874.1">
    <property type="nucleotide sequence ID" value="NZ_CP042437.1"/>
</dbReference>
<dbReference type="InterPro" id="IPR012657">
    <property type="entry name" value="23S_rRNA-intervening_sequence"/>
</dbReference>
<dbReference type="CDD" id="cd16377">
    <property type="entry name" value="23S_rRNA_IVP_like"/>
    <property type="match status" value="1"/>
</dbReference>
<dbReference type="EMBL" id="CP042437">
    <property type="protein sequence ID" value="QEC77307.1"/>
    <property type="molecule type" value="Genomic_DNA"/>
</dbReference>
<dbReference type="PANTHER" id="PTHR38471">
    <property type="entry name" value="FOUR HELIX BUNDLE PROTEIN"/>
    <property type="match status" value="1"/>
</dbReference>